<keyword evidence="11" id="KW-1185">Reference proteome</keyword>
<keyword evidence="2" id="KW-0597">Phosphoprotein</keyword>
<dbReference type="PANTHER" id="PTHR43775:SF50">
    <property type="entry name" value="HIGHLY REDUCING POLYKETIDE SYNTHASE SRDA"/>
    <property type="match status" value="1"/>
</dbReference>
<evidence type="ECO:0008006" key="12">
    <source>
        <dbReference type="Google" id="ProtNLM"/>
    </source>
</evidence>
<evidence type="ECO:0000256" key="2">
    <source>
        <dbReference type="ARBA" id="ARBA00022553"/>
    </source>
</evidence>
<keyword evidence="3" id="KW-0808">Transferase</keyword>
<dbReference type="InterPro" id="IPR042104">
    <property type="entry name" value="PKS_dehydratase_sf"/>
</dbReference>
<dbReference type="InterPro" id="IPR014043">
    <property type="entry name" value="Acyl_transferase_dom"/>
</dbReference>
<dbReference type="Pfam" id="PF02801">
    <property type="entry name" value="Ketoacyl-synt_C"/>
    <property type="match status" value="1"/>
</dbReference>
<dbReference type="Pfam" id="PF08240">
    <property type="entry name" value="ADH_N"/>
    <property type="match status" value="1"/>
</dbReference>
<dbReference type="SMART" id="SM00825">
    <property type="entry name" value="PKS_KS"/>
    <property type="match status" value="1"/>
</dbReference>
<dbReference type="InterPro" id="IPR001227">
    <property type="entry name" value="Ac_transferase_dom_sf"/>
</dbReference>
<keyword evidence="1" id="KW-0596">Phosphopantetheine</keyword>
<name>A0A5M9JEQ6_MONFR</name>
<dbReference type="Gene3D" id="3.40.50.150">
    <property type="entry name" value="Vaccinia Virus protein VP39"/>
    <property type="match status" value="1"/>
</dbReference>
<dbReference type="Pfam" id="PF08659">
    <property type="entry name" value="KR"/>
    <property type="match status" value="1"/>
</dbReference>
<dbReference type="InterPro" id="IPR029063">
    <property type="entry name" value="SAM-dependent_MTases_sf"/>
</dbReference>
<dbReference type="InterPro" id="IPR036291">
    <property type="entry name" value="NAD(P)-bd_dom_sf"/>
</dbReference>
<feature type="domain" description="PKS/mFAS DH" evidence="9">
    <location>
        <begin position="957"/>
        <end position="1266"/>
    </location>
</feature>
<dbReference type="GO" id="GO:0006633">
    <property type="term" value="P:fatty acid biosynthetic process"/>
    <property type="evidence" value="ECO:0007669"/>
    <property type="project" value="InterPro"/>
</dbReference>
<dbReference type="PROSITE" id="PS52004">
    <property type="entry name" value="KS3_2"/>
    <property type="match status" value="1"/>
</dbReference>
<dbReference type="InterPro" id="IPR057326">
    <property type="entry name" value="KR_dom"/>
</dbReference>
<dbReference type="InterPro" id="IPR018201">
    <property type="entry name" value="Ketoacyl_synth_AS"/>
</dbReference>
<dbReference type="Pfam" id="PF00698">
    <property type="entry name" value="Acyl_transf_1"/>
    <property type="match status" value="1"/>
</dbReference>
<dbReference type="GO" id="GO:0044550">
    <property type="term" value="P:secondary metabolite biosynthetic process"/>
    <property type="evidence" value="ECO:0007669"/>
    <property type="project" value="TreeGrafter"/>
</dbReference>
<dbReference type="Pfam" id="PF00109">
    <property type="entry name" value="ketoacyl-synt"/>
    <property type="match status" value="2"/>
</dbReference>
<dbReference type="Gene3D" id="3.10.129.110">
    <property type="entry name" value="Polyketide synthase dehydratase"/>
    <property type="match status" value="1"/>
</dbReference>
<feature type="active site" description="Proton donor; for dehydratase activity" evidence="6">
    <location>
        <position position="1180"/>
    </location>
</feature>
<dbReference type="CDD" id="cd05195">
    <property type="entry name" value="enoyl_red"/>
    <property type="match status" value="1"/>
</dbReference>
<dbReference type="SUPFAM" id="SSF55048">
    <property type="entry name" value="Probable ACP-binding domain of malonyl-CoA ACP transacylase"/>
    <property type="match status" value="1"/>
</dbReference>
<evidence type="ECO:0000256" key="1">
    <source>
        <dbReference type="ARBA" id="ARBA00022450"/>
    </source>
</evidence>
<dbReference type="PANTHER" id="PTHR43775">
    <property type="entry name" value="FATTY ACID SYNTHASE"/>
    <property type="match status" value="1"/>
</dbReference>
<dbReference type="InterPro" id="IPR020807">
    <property type="entry name" value="PKS_DH"/>
</dbReference>
<dbReference type="SMART" id="SM00827">
    <property type="entry name" value="PKS_AT"/>
    <property type="match status" value="1"/>
</dbReference>
<dbReference type="InterPro" id="IPR013154">
    <property type="entry name" value="ADH-like_N"/>
</dbReference>
<feature type="region of interest" description="C-terminal hotdog fold" evidence="6">
    <location>
        <begin position="1113"/>
        <end position="1266"/>
    </location>
</feature>
<dbReference type="SUPFAM" id="SSF50129">
    <property type="entry name" value="GroES-like"/>
    <property type="match status" value="1"/>
</dbReference>
<dbReference type="InterPro" id="IPR020841">
    <property type="entry name" value="PKS_Beta-ketoAc_synthase_dom"/>
</dbReference>
<dbReference type="VEuPathDB" id="FungiDB:MFRU_007g02880"/>
<evidence type="ECO:0000256" key="5">
    <source>
        <dbReference type="ARBA" id="ARBA00023315"/>
    </source>
</evidence>
<keyword evidence="5" id="KW-0012">Acyltransferase</keyword>
<reference evidence="10 11" key="1">
    <citation type="submission" date="2019-06" db="EMBL/GenBank/DDBJ databases">
        <title>Genome Sequence of the Brown Rot Fungal Pathogen Monilinia fructicola.</title>
        <authorList>
            <person name="De Miccolis Angelini R.M."/>
            <person name="Landi L."/>
            <person name="Abate D."/>
            <person name="Pollastro S."/>
            <person name="Romanazzi G."/>
            <person name="Faretra F."/>
        </authorList>
    </citation>
    <scope>NUCLEOTIDE SEQUENCE [LARGE SCALE GENOMIC DNA]</scope>
    <source>
        <strain evidence="10 11">Mfrc123</strain>
    </source>
</reference>
<dbReference type="SMART" id="SM00826">
    <property type="entry name" value="PKS_DH"/>
    <property type="match status" value="1"/>
</dbReference>
<dbReference type="CDD" id="cd02440">
    <property type="entry name" value="AdoMet_MTases"/>
    <property type="match status" value="1"/>
</dbReference>
<dbReference type="GO" id="GO:0004315">
    <property type="term" value="F:3-oxoacyl-[acyl-carrier-protein] synthase activity"/>
    <property type="evidence" value="ECO:0007669"/>
    <property type="project" value="InterPro"/>
</dbReference>
<dbReference type="SMART" id="SM00829">
    <property type="entry name" value="PKS_ER"/>
    <property type="match status" value="1"/>
</dbReference>
<feature type="active site" description="Proton acceptor; for dehydratase activity" evidence="6">
    <location>
        <position position="989"/>
    </location>
</feature>
<protein>
    <recommendedName>
        <fullName evidence="12">Carrier domain-containing protein</fullName>
    </recommendedName>
</protein>
<dbReference type="InterPro" id="IPR049552">
    <property type="entry name" value="PKS_DH_N"/>
</dbReference>
<dbReference type="SMART" id="SM00822">
    <property type="entry name" value="PKS_KR"/>
    <property type="match status" value="1"/>
</dbReference>
<keyword evidence="4" id="KW-0511">Multifunctional enzyme</keyword>
<dbReference type="PROSITE" id="PS52019">
    <property type="entry name" value="PKS_MFAS_DH"/>
    <property type="match status" value="1"/>
</dbReference>
<dbReference type="GO" id="GO:0016491">
    <property type="term" value="F:oxidoreductase activity"/>
    <property type="evidence" value="ECO:0007669"/>
    <property type="project" value="InterPro"/>
</dbReference>
<sequence>MAPDGLNKHEPVAIVGMGCRWPGGVSNPTEFWNLLKNRIDAWREFDNPRFSSRGFHHPNSDRPGGFSMKGGFLAEEDPRLFDHSFFGMTGLEVETLDPSQRKLLEVSYEAIENAGETWDSISGTRTGVFVGNFCLDHWMIQSRDWDNPRPYAFTGPSLTVDTACSSSMYAFHLAVNAIRAGDCDSAIVASANWIADPGVQIALDKLGALSASSRCHTFDVRAEGYARGEGFGAIYLKRPSLAIADESPIRAMIRGTAINSNGRTGGITRPSAKGQETVIREAYRNAGSLPFSDTTYFECHGTGTYVGDPIEVAAIGRVFAPERSSEDPLLVGSVKSNLGHGEGASALASIMKVVLSLENGAIPPNLPLGQKTDCGAQALISFGYGGANGHAIIDHVNNVLPDYVAPGIFKNKANGTTNGHTNIHTDIHTDIHTNGHKNGHTDDHTNGHTDGHTNGHKSAYGSGVPTQHLPIVDDQKLTAISTAATRKFVLLPFSAHNETSLNLNIDALSKVINQYSLADIAYTFGAKRSRLAQRTFRIINKDNISEDLVINRKAVRAPLQTSSLAFVFTGQGAQWHAMGAELFEYHVFRAAIKYLDEVLASIPQKPSWSLYDVLSGNCDETVIQKSEVSQAACTAVQIGLVDLLASWNIRPSGVAGHSSGEMAAAYASGHITASEAIVAAYFRGQAVSKNKQMGAMLAVGLGPEQVVKYIEGREDAVKLAAINSQGSVTISGEVQAINEISVAMTAERIFNRKLKTGDNAYHSHHMLPLGRNYIEMLAEGLEHIEKLGIIDRQQRYQHVPWASSVTPSKSTTNITDLASYWKANLESPVLFSEAIVNLLTMDDVPIHAVVEIGPHPALKGPLEQIFKAESKTVGYCSTLKRGEDSRVSILQLAGALFGLNATVNLVAVNAVDGIDGGSLEHGSTSIDLPPYQYTYGALNYHESRASREYRYRSILRHDLLGSKVVGNAKLRPQWRNILRMKDVPWLADHRLIPDAVLPGAGYIAMAVEAASRIYNEFPEPLKIKGFSLRNVAIKKGLTIPEDDYGVEVLTSMELVDTSTAKSPAWAMFSISSVGRETNEWLEHSTGLVKVEVEDIDIQEKFGSPDDKITPSSLPRQADARSWYKKFLAIGLGYGPAFQPLSNIHTDPEKHLAMADLSLNTTAGIIKGGESRYPLHPASLDGAIQLGLMACHGGQSDEISMAFVPVELSHLYLGNNITGDTCTVIARGERRGIRGAYLDFQFLSPSGEVILSVDTLRCISYSSEVKSLDKTLSSPLTRLAWKPDIRMLSNRQARHMYPPPKENIEKSSVWGLTNKLAHFVVYSIYESFGKLQDEPSPSGDVGHFFAWIKRKGQNDRSELMGEAREVASEGRLLEKIEELVNQASDVLEVKIAKLLHDNMADILYERRTGVDVIISQDLLTPLYKYGLLMTGIYPQLFHVLNGIAHSNPNLRILEIGGGTGGATRIAMKAFNGPNGIKAYKDYTFTDISAGFLSAARESMADTRDMKFSVFDTEIEPEEQGYEQAYDLVIACQVLHATSNMHNTLLNCRKLLKPGGRLILVENKPKLYFARCRFIPEESKQLQSTPFHILYDTKTAPPLVNQLTEELEQRGIDVKTGVLDDVLEIVTVGSRVIVLFGDDHLLNNASEQDLKTFQHLARNAASFVALTSCGTIQGRNPDGALITGLLRVLQNENPVSNYMSIDIDADNFRVGPNESKELARCIVEQELALYAHIPQGDNEENPVDREFSWSDGSMWVSRHVPDAGFQSQYGLDSQSMKPEMLPLDTQGILSAAFEIPGVVNSLYFKSYTDMLQPLPPDFIDVEVAAVGLNSKDLDHWSGRVDGNNFSSEYTGTVTAIGTKVEGIQIGDRVYGLGKGQFGNYTRVPAVLSSKLRPEDDMIQMATMPMAYTTAIYAIDHVAHLKKGQAVLIQSGTNDIGIASIRLAKARGADVFGMFDTPEQASFLVVELGIPASHVISTFGAVTKNLWKAARMTRKGGFDVIIKNGAQGDLETSLTQVLAPLSRFIDIGRINVPNAHMINLELIKKNANYSLLDTWAVVDSDPLLGQELIQAVDDYYRKGLIGPVPKITTVDIAELSEVISDFSKRIGKLVVTFTNPKSVVRMLPPAPTAHFDPEACYVITGGLGGLGQSLIRWMGERGARNIALLSRRNITGVPGAQKLVTSLSKREIYVKAIVCDVTNKDQVASVIQEISSSRLIKGIVHAAVSYLDLTFDKLSLSRWNEGLSAKVDGTKKSARGNLIDAAGFLCHDDLGAVFICIPNARRLHSGQ</sequence>
<dbReference type="Gene3D" id="3.90.180.10">
    <property type="entry name" value="Medium-chain alcohol dehydrogenases, catalytic domain"/>
    <property type="match status" value="1"/>
</dbReference>
<dbReference type="InterPro" id="IPR016035">
    <property type="entry name" value="Acyl_Trfase/lysoPLipase"/>
</dbReference>
<dbReference type="Gene3D" id="3.40.47.10">
    <property type="match status" value="1"/>
</dbReference>
<dbReference type="SUPFAM" id="SSF53901">
    <property type="entry name" value="Thiolase-like"/>
    <property type="match status" value="1"/>
</dbReference>
<dbReference type="InterPro" id="IPR014030">
    <property type="entry name" value="Ketoacyl_synth_N"/>
</dbReference>
<feature type="region of interest" description="N-terminal hotdog fold" evidence="6">
    <location>
        <begin position="957"/>
        <end position="1095"/>
    </location>
</feature>
<comment type="caution">
    <text evidence="10">The sequence shown here is derived from an EMBL/GenBank/DDBJ whole genome shotgun (WGS) entry which is preliminary data.</text>
</comment>
<dbReference type="PROSITE" id="PS00606">
    <property type="entry name" value="KS3_1"/>
    <property type="match status" value="1"/>
</dbReference>
<dbReference type="Pfam" id="PF08242">
    <property type="entry name" value="Methyltransf_12"/>
    <property type="match status" value="1"/>
</dbReference>
<dbReference type="Pfam" id="PF21089">
    <property type="entry name" value="PKS_DH_N"/>
    <property type="match status" value="1"/>
</dbReference>
<dbReference type="Gene3D" id="3.40.366.10">
    <property type="entry name" value="Malonyl-Coenzyme A Acyl Carrier Protein, domain 2"/>
    <property type="match status" value="1"/>
</dbReference>
<feature type="region of interest" description="Disordered" evidence="7">
    <location>
        <begin position="437"/>
        <end position="456"/>
    </location>
</feature>
<dbReference type="Gene3D" id="3.40.50.720">
    <property type="entry name" value="NAD(P)-binding Rossmann-like Domain"/>
    <property type="match status" value="2"/>
</dbReference>
<feature type="compositionally biased region" description="Basic and acidic residues" evidence="7">
    <location>
        <begin position="437"/>
        <end position="453"/>
    </location>
</feature>
<evidence type="ECO:0000259" key="8">
    <source>
        <dbReference type="PROSITE" id="PS52004"/>
    </source>
</evidence>
<dbReference type="InterPro" id="IPR016039">
    <property type="entry name" value="Thiolase-like"/>
</dbReference>
<dbReference type="InterPro" id="IPR049900">
    <property type="entry name" value="PKS_mFAS_DH"/>
</dbReference>
<dbReference type="SUPFAM" id="SSF53335">
    <property type="entry name" value="S-adenosyl-L-methionine-dependent methyltransferases"/>
    <property type="match status" value="1"/>
</dbReference>
<accession>A0A5M9JEQ6</accession>
<evidence type="ECO:0000256" key="7">
    <source>
        <dbReference type="SAM" id="MobiDB-lite"/>
    </source>
</evidence>
<evidence type="ECO:0000256" key="6">
    <source>
        <dbReference type="PROSITE-ProRule" id="PRU01363"/>
    </source>
</evidence>
<dbReference type="InterPro" id="IPR016036">
    <property type="entry name" value="Malonyl_transacylase_ACP-bd"/>
</dbReference>
<feature type="domain" description="Ketosynthase family 3 (KS3)" evidence="8">
    <location>
        <begin position="9"/>
        <end position="395"/>
    </location>
</feature>
<dbReference type="Pfam" id="PF14765">
    <property type="entry name" value="PS-DH"/>
    <property type="match status" value="1"/>
</dbReference>
<evidence type="ECO:0000256" key="3">
    <source>
        <dbReference type="ARBA" id="ARBA00022679"/>
    </source>
</evidence>
<evidence type="ECO:0000256" key="4">
    <source>
        <dbReference type="ARBA" id="ARBA00023268"/>
    </source>
</evidence>
<evidence type="ECO:0000313" key="10">
    <source>
        <dbReference type="EMBL" id="KAA8567237.1"/>
    </source>
</evidence>
<proteinExistence type="predicted"/>
<evidence type="ECO:0000259" key="9">
    <source>
        <dbReference type="PROSITE" id="PS52019"/>
    </source>
</evidence>
<dbReference type="Proteomes" id="UP000322873">
    <property type="component" value="Unassembled WGS sequence"/>
</dbReference>
<gene>
    <name evidence="10" type="ORF">EYC84_010277</name>
</gene>
<dbReference type="SUPFAM" id="SSF51735">
    <property type="entry name" value="NAD(P)-binding Rossmann-fold domains"/>
    <property type="match status" value="2"/>
</dbReference>
<dbReference type="InterPro" id="IPR013217">
    <property type="entry name" value="Methyltransf_12"/>
</dbReference>
<dbReference type="InterPro" id="IPR013968">
    <property type="entry name" value="PKS_KR"/>
</dbReference>
<dbReference type="InterPro" id="IPR049551">
    <property type="entry name" value="PKS_DH_C"/>
</dbReference>
<organism evidence="10 11">
    <name type="scientific">Monilinia fructicola</name>
    <name type="common">Brown rot fungus</name>
    <name type="synonym">Ciboria fructicola</name>
    <dbReference type="NCBI Taxonomy" id="38448"/>
    <lineage>
        <taxon>Eukaryota</taxon>
        <taxon>Fungi</taxon>
        <taxon>Dikarya</taxon>
        <taxon>Ascomycota</taxon>
        <taxon>Pezizomycotina</taxon>
        <taxon>Leotiomycetes</taxon>
        <taxon>Helotiales</taxon>
        <taxon>Sclerotiniaceae</taxon>
        <taxon>Monilinia</taxon>
    </lineage>
</organism>
<dbReference type="EMBL" id="VICG01000011">
    <property type="protein sequence ID" value="KAA8567237.1"/>
    <property type="molecule type" value="Genomic_DNA"/>
</dbReference>
<dbReference type="InterPro" id="IPR011032">
    <property type="entry name" value="GroES-like_sf"/>
</dbReference>
<dbReference type="CDD" id="cd00833">
    <property type="entry name" value="PKS"/>
    <property type="match status" value="1"/>
</dbReference>
<dbReference type="InterPro" id="IPR014031">
    <property type="entry name" value="Ketoacyl_synth_C"/>
</dbReference>
<evidence type="ECO:0000313" key="11">
    <source>
        <dbReference type="Proteomes" id="UP000322873"/>
    </source>
</evidence>
<dbReference type="GO" id="GO:0004312">
    <property type="term" value="F:fatty acid synthase activity"/>
    <property type="evidence" value="ECO:0007669"/>
    <property type="project" value="TreeGrafter"/>
</dbReference>
<dbReference type="InterPro" id="IPR020843">
    <property type="entry name" value="ER"/>
</dbReference>
<dbReference type="SUPFAM" id="SSF52151">
    <property type="entry name" value="FabD/lysophospholipase-like"/>
    <property type="match status" value="1"/>
</dbReference>
<dbReference type="InterPro" id="IPR050091">
    <property type="entry name" value="PKS_NRPS_Biosynth_Enz"/>
</dbReference>